<organism evidence="2 3">
    <name type="scientific">Caerostris extrusa</name>
    <name type="common">Bark spider</name>
    <name type="synonym">Caerostris bankana</name>
    <dbReference type="NCBI Taxonomy" id="172846"/>
    <lineage>
        <taxon>Eukaryota</taxon>
        <taxon>Metazoa</taxon>
        <taxon>Ecdysozoa</taxon>
        <taxon>Arthropoda</taxon>
        <taxon>Chelicerata</taxon>
        <taxon>Arachnida</taxon>
        <taxon>Araneae</taxon>
        <taxon>Araneomorphae</taxon>
        <taxon>Entelegynae</taxon>
        <taxon>Araneoidea</taxon>
        <taxon>Araneidae</taxon>
        <taxon>Caerostris</taxon>
    </lineage>
</organism>
<dbReference type="GO" id="GO:0005891">
    <property type="term" value="C:voltage-gated calcium channel complex"/>
    <property type="evidence" value="ECO:0007669"/>
    <property type="project" value="TreeGrafter"/>
</dbReference>
<dbReference type="InterPro" id="IPR051173">
    <property type="entry name" value="Ca_channel_alpha-2/delta"/>
</dbReference>
<dbReference type="Proteomes" id="UP001054945">
    <property type="component" value="Unassembled WGS sequence"/>
</dbReference>
<comment type="caution">
    <text evidence="2">The sequence shown here is derived from an EMBL/GenBank/DDBJ whole genome shotgun (WGS) entry which is preliminary data.</text>
</comment>
<dbReference type="Pfam" id="PF08473">
    <property type="entry name" value="VGCC_alpha2"/>
    <property type="match status" value="1"/>
</dbReference>
<accession>A0AAV4TW11</accession>
<evidence type="ECO:0000259" key="1">
    <source>
        <dbReference type="Pfam" id="PF08473"/>
    </source>
</evidence>
<dbReference type="InterPro" id="IPR013680">
    <property type="entry name" value="VDCC_a2/dsu"/>
</dbReference>
<dbReference type="PANTHER" id="PTHR10166">
    <property type="entry name" value="VOLTAGE-DEPENDENT CALCIUM CHANNEL SUBUNIT ALPHA-2/DELTA-RELATED"/>
    <property type="match status" value="1"/>
</dbReference>
<sequence>MLIDIILLKTNKKSSLVTGSHATFLGKEKKKAPAVVVGVQFHHSKFVERFFETTPKCMDKCRYKYKDEELDCFLLDNNGFIIVSEKHEHTGKFFGEIDYTLFDSMIETGIYRKVHAFDYQAVCLELDPTYGFSPYLLTHLHQMRNLLNCKSCKEKST</sequence>
<protein>
    <recommendedName>
        <fullName evidence="1">Voltage-dependent calcium channel alpha-2/delta subunit conserved region domain-containing protein</fullName>
    </recommendedName>
</protein>
<gene>
    <name evidence="2" type="primary">Cacna2d3</name>
    <name evidence="2" type="ORF">CEXT_361001</name>
</gene>
<dbReference type="PANTHER" id="PTHR10166:SF37">
    <property type="entry name" value="STOLID, ISOFORM H"/>
    <property type="match status" value="1"/>
</dbReference>
<name>A0AAV4TW11_CAEEX</name>
<dbReference type="AlphaFoldDB" id="A0AAV4TW11"/>
<keyword evidence="3" id="KW-1185">Reference proteome</keyword>
<dbReference type="EMBL" id="BPLR01012019">
    <property type="protein sequence ID" value="GIY50743.1"/>
    <property type="molecule type" value="Genomic_DNA"/>
</dbReference>
<proteinExistence type="predicted"/>
<evidence type="ECO:0000313" key="2">
    <source>
        <dbReference type="EMBL" id="GIY50743.1"/>
    </source>
</evidence>
<feature type="domain" description="Voltage-dependent calcium channel alpha-2/delta subunit conserved region" evidence="1">
    <location>
        <begin position="26"/>
        <end position="123"/>
    </location>
</feature>
<dbReference type="GO" id="GO:0005245">
    <property type="term" value="F:voltage-gated calcium channel activity"/>
    <property type="evidence" value="ECO:0007669"/>
    <property type="project" value="TreeGrafter"/>
</dbReference>
<reference evidence="2 3" key="1">
    <citation type="submission" date="2021-06" db="EMBL/GenBank/DDBJ databases">
        <title>Caerostris extrusa draft genome.</title>
        <authorList>
            <person name="Kono N."/>
            <person name="Arakawa K."/>
        </authorList>
    </citation>
    <scope>NUCLEOTIDE SEQUENCE [LARGE SCALE GENOMIC DNA]</scope>
</reference>
<evidence type="ECO:0000313" key="3">
    <source>
        <dbReference type="Proteomes" id="UP001054945"/>
    </source>
</evidence>